<feature type="domain" description="PH" evidence="11">
    <location>
        <begin position="520"/>
        <end position="622"/>
    </location>
</feature>
<dbReference type="InterPro" id="IPR035899">
    <property type="entry name" value="DBL_dom_sf"/>
</dbReference>
<evidence type="ECO:0000256" key="5">
    <source>
        <dbReference type="ARBA" id="ARBA00022723"/>
    </source>
</evidence>
<dbReference type="InterPro" id="IPR001849">
    <property type="entry name" value="PH_domain"/>
</dbReference>
<evidence type="ECO:0000256" key="8">
    <source>
        <dbReference type="ARBA" id="ARBA00023054"/>
    </source>
</evidence>
<dbReference type="InterPro" id="IPR051632">
    <property type="entry name" value="Rho_GEF"/>
</dbReference>
<evidence type="ECO:0000259" key="12">
    <source>
        <dbReference type="PROSITE" id="PS50010"/>
    </source>
</evidence>
<keyword evidence="5" id="KW-0479">Metal-binding</keyword>
<dbReference type="InterPro" id="IPR011993">
    <property type="entry name" value="PH-like_dom_sf"/>
</dbReference>
<name>A0A8D2L481_VARKO</name>
<feature type="compositionally biased region" description="Basic and acidic residues" evidence="10">
    <location>
        <begin position="936"/>
        <end position="950"/>
    </location>
</feature>
<dbReference type="OMA" id="CARASIC"/>
<evidence type="ECO:0000256" key="9">
    <source>
        <dbReference type="SAM" id="Coils"/>
    </source>
</evidence>
<keyword evidence="4" id="KW-0344">Guanine-nucleotide releasing factor</keyword>
<feature type="compositionally biased region" description="Basic and acidic residues" evidence="10">
    <location>
        <begin position="630"/>
        <end position="653"/>
    </location>
</feature>
<evidence type="ECO:0000256" key="3">
    <source>
        <dbReference type="ARBA" id="ARBA00022553"/>
    </source>
</evidence>
<evidence type="ECO:0000256" key="4">
    <source>
        <dbReference type="ARBA" id="ARBA00022658"/>
    </source>
</evidence>
<accession>A0A8D2L481</accession>
<dbReference type="Ensembl" id="ENSVKKT00000017149.1">
    <property type="protein sequence ID" value="ENSVKKP00000016734.1"/>
    <property type="gene ID" value="ENSVKKG00000011439.1"/>
</dbReference>
<feature type="domain" description="DH" evidence="12">
    <location>
        <begin position="283"/>
        <end position="480"/>
    </location>
</feature>
<keyword evidence="14" id="KW-1185">Reference proteome</keyword>
<dbReference type="SUPFAM" id="SSF48065">
    <property type="entry name" value="DBL homology domain (DH-domain)"/>
    <property type="match status" value="1"/>
</dbReference>
<dbReference type="Proteomes" id="UP000694545">
    <property type="component" value="Unplaced"/>
</dbReference>
<dbReference type="Gene3D" id="2.30.29.30">
    <property type="entry name" value="Pleckstrin-homology domain (PH domain)/Phosphotyrosine-binding domain (PTB)"/>
    <property type="match status" value="1"/>
</dbReference>
<feature type="region of interest" description="Disordered" evidence="10">
    <location>
        <begin position="89"/>
        <end position="122"/>
    </location>
</feature>
<dbReference type="CDD" id="cd00160">
    <property type="entry name" value="RhoGEF"/>
    <property type="match status" value="1"/>
</dbReference>
<organism evidence="13 14">
    <name type="scientific">Varanus komodoensis</name>
    <name type="common">Komodo dragon</name>
    <dbReference type="NCBI Taxonomy" id="61221"/>
    <lineage>
        <taxon>Eukaryota</taxon>
        <taxon>Metazoa</taxon>
        <taxon>Chordata</taxon>
        <taxon>Craniata</taxon>
        <taxon>Vertebrata</taxon>
        <taxon>Euteleostomi</taxon>
        <taxon>Lepidosauria</taxon>
        <taxon>Squamata</taxon>
        <taxon>Bifurcata</taxon>
        <taxon>Unidentata</taxon>
        <taxon>Episquamata</taxon>
        <taxon>Toxicofera</taxon>
        <taxon>Anguimorpha</taxon>
        <taxon>Paleoanguimorpha</taxon>
        <taxon>Varanoidea</taxon>
        <taxon>Varanidae</taxon>
        <taxon>Varanus</taxon>
    </lineage>
</organism>
<keyword evidence="2" id="KW-0963">Cytoplasm</keyword>
<dbReference type="SMART" id="SM00325">
    <property type="entry name" value="RhoGEF"/>
    <property type="match status" value="1"/>
</dbReference>
<dbReference type="AlphaFoldDB" id="A0A8D2L481"/>
<dbReference type="GO" id="GO:0008270">
    <property type="term" value="F:zinc ion binding"/>
    <property type="evidence" value="ECO:0007669"/>
    <property type="project" value="UniProtKB-KW"/>
</dbReference>
<feature type="compositionally biased region" description="Low complexity" evidence="10">
    <location>
        <begin position="981"/>
        <end position="999"/>
    </location>
</feature>
<feature type="compositionally biased region" description="Pro residues" evidence="10">
    <location>
        <begin position="101"/>
        <end position="113"/>
    </location>
</feature>
<keyword evidence="3" id="KW-0597">Phosphoprotein</keyword>
<dbReference type="Gene3D" id="1.20.900.10">
    <property type="entry name" value="Dbl homology (DH) domain"/>
    <property type="match status" value="1"/>
</dbReference>
<reference evidence="13" key="1">
    <citation type="submission" date="2025-08" db="UniProtKB">
        <authorList>
            <consortium name="Ensembl"/>
        </authorList>
    </citation>
    <scope>IDENTIFICATION</scope>
</reference>
<reference evidence="13" key="2">
    <citation type="submission" date="2025-09" db="UniProtKB">
        <authorList>
            <consortium name="Ensembl"/>
        </authorList>
    </citation>
    <scope>IDENTIFICATION</scope>
</reference>
<sequence>MRQPRRSLSSWKVLGAGGAGAAVLCTGEVAVPIRPAPQPLGGGSLVATACPDLPSVLATTALQGRPGTGRHGAWDMLLEAATLPLEAARRRRPPVWTRSPEPAPGRPPRPSSPSRPATTPIAHMARVARRGMPPELRMMGIRRALPILPSPGLAPWSPSPARAILTQGGQKRVRRGADCSSHHPASSQGMPRAAAPRQGPQTLCGGSTAKPRQPGAAFPPPGGMEGVGNAPGGVTDPISSPPDGYLSALWNELEADAREFRAHSWSLAVEQQYMARQDKETVRRQEVIYELIRTEVHHVRTLKILLKVYAQAMREALHFSSATLQLLFPCAEDLLGLHEEFLSQLKLRRMESREAGSACNYLIRHIGDLLVRQFSGETGNCLKEKYGVFCSRYAEAVGYYKELLQRNKKFQDLMKKLSNATIVRRLGVQECILLVTQRIMKYPVLVERVLQNTEAGTPEHAELTRALALIKEAITAVDSEVSEAEKGQRLRDILARMDLRPPGKGRNGQPFPKEELARRRLLLDGTLFLKASSGRLKEVLAVLLSDVLLLLQEKDQKYSFANVDGKAPVVPLQGLIAREAANDDRGLFLIGASARGHEMYELLAGSREERHAWMGALQRATAGCPDEECPDSRLEEERRQAEARAAKLQECRGRAAGPGAPVAAPHGLGAAGQLEQPLPPAGRGEEDGGLPPSSEEGEGGGPPSSIPRGRLVGHVWGSPTPPSRPEPNLPPALPPPQAALSQEDSRLQLQRCALADRELLLRQQQERQLRALEEAEAQRRREEAAARGMMERVVREREELEQRREAYQRDLERLREAQRAVERERGRLEELACLASAPGPLLRGLTGLKVAPVPSAFLSPQAPSPGPLAGFDRDSPERAVPAGTLCARASICGPDGARAVAAPKGEVPIQLLSATNQLQAGVAVQQQIPTKLAASTREKGGRSGRGESRATRPPGRSGSKAHARQPARPAPQLTLLLSPVPTEAPAAATESGHPDAAAPPSSPPGPWATQAHAPEPALGDAANEAVIFL</sequence>
<comment type="subcellular location">
    <subcellularLocation>
        <location evidence="1">Cytoplasm</location>
    </subcellularLocation>
</comment>
<evidence type="ECO:0000259" key="11">
    <source>
        <dbReference type="PROSITE" id="PS50003"/>
    </source>
</evidence>
<feature type="coiled-coil region" evidence="9">
    <location>
        <begin position="755"/>
        <end position="834"/>
    </location>
</feature>
<dbReference type="InterPro" id="IPR041020">
    <property type="entry name" value="PH_16"/>
</dbReference>
<dbReference type="SMART" id="SM00233">
    <property type="entry name" value="PH"/>
    <property type="match status" value="1"/>
</dbReference>
<dbReference type="InterPro" id="IPR000219">
    <property type="entry name" value="DH_dom"/>
</dbReference>
<dbReference type="GO" id="GO:0005737">
    <property type="term" value="C:cytoplasm"/>
    <property type="evidence" value="ECO:0007669"/>
    <property type="project" value="UniProtKB-SubCell"/>
</dbReference>
<dbReference type="GO" id="GO:0005085">
    <property type="term" value="F:guanyl-nucleotide exchange factor activity"/>
    <property type="evidence" value="ECO:0007669"/>
    <property type="project" value="UniProtKB-KW"/>
</dbReference>
<dbReference type="Pfam" id="PF00621">
    <property type="entry name" value="RhoGEF"/>
    <property type="match status" value="1"/>
</dbReference>
<keyword evidence="7" id="KW-0862">Zinc</keyword>
<evidence type="ECO:0000256" key="7">
    <source>
        <dbReference type="ARBA" id="ARBA00022833"/>
    </source>
</evidence>
<keyword evidence="8 9" id="KW-0175">Coiled coil</keyword>
<evidence type="ECO:0000313" key="13">
    <source>
        <dbReference type="Ensembl" id="ENSVKKP00000016734.1"/>
    </source>
</evidence>
<evidence type="ECO:0000256" key="10">
    <source>
        <dbReference type="SAM" id="MobiDB-lite"/>
    </source>
</evidence>
<evidence type="ECO:0000256" key="1">
    <source>
        <dbReference type="ARBA" id="ARBA00004496"/>
    </source>
</evidence>
<proteinExistence type="predicted"/>
<evidence type="ECO:0000256" key="6">
    <source>
        <dbReference type="ARBA" id="ARBA00022771"/>
    </source>
</evidence>
<dbReference type="PROSITE" id="PS50010">
    <property type="entry name" value="DH_2"/>
    <property type="match status" value="1"/>
</dbReference>
<dbReference type="GO" id="GO:0035023">
    <property type="term" value="P:regulation of Rho protein signal transduction"/>
    <property type="evidence" value="ECO:0007669"/>
    <property type="project" value="TreeGrafter"/>
</dbReference>
<dbReference type="PANTHER" id="PTHR13944:SF23">
    <property type="entry name" value="RHO GUANINE NUCLEOTIDE EXCHANGE FACTOR 18"/>
    <property type="match status" value="1"/>
</dbReference>
<feature type="region of interest" description="Disordered" evidence="10">
    <location>
        <begin position="621"/>
        <end position="745"/>
    </location>
</feature>
<evidence type="ECO:0008006" key="15">
    <source>
        <dbReference type="Google" id="ProtNLM"/>
    </source>
</evidence>
<protein>
    <recommendedName>
        <fullName evidence="15">Rho guanine nucleotide exchange factor 18</fullName>
    </recommendedName>
</protein>
<evidence type="ECO:0000313" key="14">
    <source>
        <dbReference type="Proteomes" id="UP000694545"/>
    </source>
</evidence>
<dbReference type="SUPFAM" id="SSF50729">
    <property type="entry name" value="PH domain-like"/>
    <property type="match status" value="1"/>
</dbReference>
<feature type="compositionally biased region" description="Low complexity" evidence="10">
    <location>
        <begin position="654"/>
        <end position="672"/>
    </location>
</feature>
<feature type="compositionally biased region" description="Pro residues" evidence="10">
    <location>
        <begin position="719"/>
        <end position="737"/>
    </location>
</feature>
<dbReference type="FunFam" id="1.20.900.10:FF:000004">
    <property type="entry name" value="Rho guanine nucleotide exchange factor 2"/>
    <property type="match status" value="1"/>
</dbReference>
<feature type="region of interest" description="Disordered" evidence="10">
    <location>
        <begin position="930"/>
        <end position="1029"/>
    </location>
</feature>
<evidence type="ECO:0000256" key="2">
    <source>
        <dbReference type="ARBA" id="ARBA00022490"/>
    </source>
</evidence>
<feature type="region of interest" description="Disordered" evidence="10">
    <location>
        <begin position="166"/>
        <end position="238"/>
    </location>
</feature>
<dbReference type="Pfam" id="PF17838">
    <property type="entry name" value="PH_16"/>
    <property type="match status" value="1"/>
</dbReference>
<keyword evidence="6" id="KW-0863">Zinc-finger</keyword>
<dbReference type="PROSITE" id="PS50003">
    <property type="entry name" value="PH_DOMAIN"/>
    <property type="match status" value="1"/>
</dbReference>
<dbReference type="PANTHER" id="PTHR13944">
    <property type="entry name" value="AGAP007712-PA"/>
    <property type="match status" value="1"/>
</dbReference>